<evidence type="ECO:0000313" key="4">
    <source>
        <dbReference type="EMBL" id="CAF9931100.1"/>
    </source>
</evidence>
<evidence type="ECO:0000256" key="2">
    <source>
        <dbReference type="SAM" id="Phobius"/>
    </source>
</evidence>
<keyword evidence="2" id="KW-0812">Transmembrane</keyword>
<keyword evidence="5" id="KW-1185">Reference proteome</keyword>
<comment type="caution">
    <text evidence="4">The sequence shown here is derived from an EMBL/GenBank/DDBJ whole genome shotgun (WGS) entry which is preliminary data.</text>
</comment>
<keyword evidence="2" id="KW-1133">Transmembrane helix</keyword>
<dbReference type="Proteomes" id="UP000664169">
    <property type="component" value="Unassembled WGS sequence"/>
</dbReference>
<dbReference type="Pfam" id="PF00722">
    <property type="entry name" value="Glyco_hydro_16"/>
    <property type="match status" value="1"/>
</dbReference>
<dbReference type="PANTHER" id="PTHR10963:SF62">
    <property type="entry name" value="GLUCAN 1,3-BETA-GLUCOSIDASE"/>
    <property type="match status" value="1"/>
</dbReference>
<evidence type="ECO:0000259" key="3">
    <source>
        <dbReference type="PROSITE" id="PS51762"/>
    </source>
</evidence>
<dbReference type="SUPFAM" id="SSF49899">
    <property type="entry name" value="Concanavalin A-like lectins/glucanases"/>
    <property type="match status" value="1"/>
</dbReference>
<evidence type="ECO:0000256" key="1">
    <source>
        <dbReference type="SAM" id="MobiDB-lite"/>
    </source>
</evidence>
<accession>A0A8H3IWH1</accession>
<dbReference type="PANTHER" id="PTHR10963">
    <property type="entry name" value="GLYCOSYL HYDROLASE-RELATED"/>
    <property type="match status" value="1"/>
</dbReference>
<dbReference type="GO" id="GO:0005975">
    <property type="term" value="P:carbohydrate metabolic process"/>
    <property type="evidence" value="ECO:0007669"/>
    <property type="project" value="InterPro"/>
</dbReference>
<dbReference type="FunFam" id="2.60.120.200:FF:000178">
    <property type="entry name" value="Glycoside hydrolase family 16 protein"/>
    <property type="match status" value="1"/>
</dbReference>
<feature type="compositionally biased region" description="Polar residues" evidence="1">
    <location>
        <begin position="53"/>
        <end position="78"/>
    </location>
</feature>
<keyword evidence="2" id="KW-0472">Membrane</keyword>
<feature type="region of interest" description="Disordered" evidence="1">
    <location>
        <begin position="1"/>
        <end position="79"/>
    </location>
</feature>
<feature type="transmembrane region" description="Helical" evidence="2">
    <location>
        <begin position="122"/>
        <end position="140"/>
    </location>
</feature>
<reference evidence="4" key="1">
    <citation type="submission" date="2021-03" db="EMBL/GenBank/DDBJ databases">
        <authorList>
            <person name="Tagirdzhanova G."/>
        </authorList>
    </citation>
    <scope>NUCLEOTIDE SEQUENCE</scope>
</reference>
<dbReference type="InterPro" id="IPR013320">
    <property type="entry name" value="ConA-like_dom_sf"/>
</dbReference>
<dbReference type="OrthoDB" id="4781at2759"/>
<dbReference type="PROSITE" id="PS51762">
    <property type="entry name" value="GH16_2"/>
    <property type="match status" value="1"/>
</dbReference>
<gene>
    <name evidence="4" type="ORF">GOMPHAMPRED_005832</name>
</gene>
<dbReference type="Gene3D" id="2.60.120.200">
    <property type="match status" value="1"/>
</dbReference>
<protein>
    <recommendedName>
        <fullName evidence="3">GH16 domain-containing protein</fullName>
    </recommendedName>
</protein>
<feature type="domain" description="GH16" evidence="3">
    <location>
        <begin position="138"/>
        <end position="486"/>
    </location>
</feature>
<dbReference type="GO" id="GO:0004553">
    <property type="term" value="F:hydrolase activity, hydrolyzing O-glycosyl compounds"/>
    <property type="evidence" value="ECO:0007669"/>
    <property type="project" value="InterPro"/>
</dbReference>
<organism evidence="4 5">
    <name type="scientific">Gomphillus americanus</name>
    <dbReference type="NCBI Taxonomy" id="1940652"/>
    <lineage>
        <taxon>Eukaryota</taxon>
        <taxon>Fungi</taxon>
        <taxon>Dikarya</taxon>
        <taxon>Ascomycota</taxon>
        <taxon>Pezizomycotina</taxon>
        <taxon>Lecanoromycetes</taxon>
        <taxon>OSLEUM clade</taxon>
        <taxon>Ostropomycetidae</taxon>
        <taxon>Ostropales</taxon>
        <taxon>Graphidaceae</taxon>
        <taxon>Gomphilloideae</taxon>
        <taxon>Gomphillus</taxon>
    </lineage>
</organism>
<dbReference type="InterPro" id="IPR050546">
    <property type="entry name" value="Glycosyl_Hydrlase_16"/>
</dbReference>
<proteinExistence type="predicted"/>
<dbReference type="AlphaFoldDB" id="A0A8H3IWH1"/>
<evidence type="ECO:0000313" key="5">
    <source>
        <dbReference type="Proteomes" id="UP000664169"/>
    </source>
</evidence>
<dbReference type="EMBL" id="CAJPDQ010000037">
    <property type="protein sequence ID" value="CAF9931100.1"/>
    <property type="molecule type" value="Genomic_DNA"/>
</dbReference>
<sequence>MPSSAPSITSNHSRNSGAFSQGSGGKQPQMSSPTEQEILPLGTPRGNNNNNNAFQTPQNPFASPFSTRTNSARQSLRGETSAVDINQAILSSRYFHSRRIKKGSVEQPWIEKKDPRQKWQTIIPLCGVFLGLCIAGLLIWDGLRTVINHQYCLILDDDFSGGFNEKVWMKEVEVGGFGNGQFEMTTGTDENVFIQDGKLVIKPTLQDPNLMVTNNTVNLTALGTCTSASHVWSDCWISTNTTNGSVINPVKSGRISTRNGPSIKYGKIEVTAQMPAGDWLWPAIWMMPVKDTYGPWPASGEIDIFESRGNNYTYQMGGNNQMNSALHWGPSAAYDAWWKTYNTRLALHTTYAAGTHTFGVEWSDTYIFTYVDSRLLQVLYFDFNGPLWKRGNFPQATSNGTTIVDPWTQTGNPATPFDQDFYLILNLAVGGTNGWFEDGVAGKPWVDASPTAKKDFWDARNQWYPTWQNNGQLTIKHVKMWQQKGFNGC</sequence>
<feature type="compositionally biased region" description="Polar residues" evidence="1">
    <location>
        <begin position="1"/>
        <end position="35"/>
    </location>
</feature>
<dbReference type="InterPro" id="IPR000757">
    <property type="entry name" value="Beta-glucanase-like"/>
</dbReference>
<name>A0A8H3IWH1_9LECA</name>